<evidence type="ECO:0000259" key="7">
    <source>
        <dbReference type="PROSITE" id="PS50835"/>
    </source>
</evidence>
<evidence type="ECO:0000313" key="11">
    <source>
        <dbReference type="WBParaSite" id="DME_0000149801-mRNA-1"/>
    </source>
</evidence>
<dbReference type="Pfam" id="PF13855">
    <property type="entry name" value="LRR_8"/>
    <property type="match status" value="1"/>
</dbReference>
<dbReference type="InterPro" id="IPR013098">
    <property type="entry name" value="Ig_I-set"/>
</dbReference>
<dbReference type="GO" id="GO:0030424">
    <property type="term" value="C:axon"/>
    <property type="evidence" value="ECO:0007669"/>
    <property type="project" value="TreeGrafter"/>
</dbReference>
<dbReference type="AlphaFoldDB" id="A0A0N4U417"/>
<dbReference type="Proteomes" id="UP000274756">
    <property type="component" value="Unassembled WGS sequence"/>
</dbReference>
<evidence type="ECO:0000256" key="6">
    <source>
        <dbReference type="SAM" id="Phobius"/>
    </source>
</evidence>
<sequence length="554" mass="61777">MIWREKYFSDLSDNGLAVCVEDGSIFGNTSLPSIHTLKFASNRIRTVPSRAFENFPDLQSLDLTDNPIASIQEGAFESVHLKNLYINTSSLVCDCELRWFPKWLSSSGLDRSTISTVCLHPTFLQGIDITMVDVSNLTCVDNSPRVRLVKHPVPSTKALLGSIVQLHCMGYGASPLEITWKVIKSGVHRILIHDPTTDFYFNRSNSINVLKSFNRISGSNGISLEYLSSEMKLSDITFTDEAEYQCVVRNHFGSAYSLKSKIIVYQLPEFLVSPSNVSIIKGGSAKLKCSAHGVPPPVVKWRKDGGEFFPAAVERRLHVKSNEDTLYVINVSLADAGLYTCHVSNEAGNIEKSAYIFVFEDFRPQLEDRRVVSGMTVFFTCLTNEQPQVRVEWLHNGKRIDPLTAPSHMTFKADNQILVINEAHTSDSGSYGCEYKVGPDVLKTANAKLIVDVSSDDWNKCRGAVEVVAVKPNLYIIIAICTSFFFVVFSPIICIFLRSRKQKNMHRYSSVEVNLYLHISVQKTISDAAKSKMVIGSTGCDRIHLQGFSLQSSI</sequence>
<dbReference type="InterPro" id="IPR001611">
    <property type="entry name" value="Leu-rich_rpt"/>
</dbReference>
<dbReference type="InterPro" id="IPR007110">
    <property type="entry name" value="Ig-like_dom"/>
</dbReference>
<evidence type="ECO:0000256" key="2">
    <source>
        <dbReference type="ARBA" id="ARBA00022729"/>
    </source>
</evidence>
<dbReference type="PROSITE" id="PS51450">
    <property type="entry name" value="LRR"/>
    <property type="match status" value="1"/>
</dbReference>
<gene>
    <name evidence="8" type="ORF">DME_LOCUS5858</name>
</gene>
<keyword evidence="5" id="KW-0393">Immunoglobulin domain</keyword>
<dbReference type="STRING" id="318479.A0A0N4U417"/>
<keyword evidence="3" id="KW-0677">Repeat</keyword>
<evidence type="ECO:0000256" key="4">
    <source>
        <dbReference type="ARBA" id="ARBA00023157"/>
    </source>
</evidence>
<name>A0A0N4U417_DRAME</name>
<dbReference type="OrthoDB" id="5870077at2759"/>
<keyword evidence="6" id="KW-1133">Transmembrane helix</keyword>
<dbReference type="SMART" id="SM00408">
    <property type="entry name" value="IGc2"/>
    <property type="match status" value="3"/>
</dbReference>
<dbReference type="SMART" id="SM00369">
    <property type="entry name" value="LRR_TYP"/>
    <property type="match status" value="2"/>
</dbReference>
<dbReference type="InterPro" id="IPR003591">
    <property type="entry name" value="Leu-rich_rpt_typical-subtyp"/>
</dbReference>
<dbReference type="EMBL" id="UYYG01001153">
    <property type="protein sequence ID" value="VDN55885.1"/>
    <property type="molecule type" value="Genomic_DNA"/>
</dbReference>
<organism evidence="9 11">
    <name type="scientific">Dracunculus medinensis</name>
    <name type="common">Guinea worm</name>
    <dbReference type="NCBI Taxonomy" id="318479"/>
    <lineage>
        <taxon>Eukaryota</taxon>
        <taxon>Metazoa</taxon>
        <taxon>Ecdysozoa</taxon>
        <taxon>Nematoda</taxon>
        <taxon>Chromadorea</taxon>
        <taxon>Rhabditida</taxon>
        <taxon>Spirurina</taxon>
        <taxon>Dracunculoidea</taxon>
        <taxon>Dracunculidae</taxon>
        <taxon>Dracunculus</taxon>
    </lineage>
</organism>
<feature type="domain" description="Ig-like" evidence="7">
    <location>
        <begin position="364"/>
        <end position="433"/>
    </location>
</feature>
<keyword evidence="4" id="KW-1015">Disulfide bond</keyword>
<dbReference type="GO" id="GO:0007156">
    <property type="term" value="P:homophilic cell adhesion via plasma membrane adhesion molecules"/>
    <property type="evidence" value="ECO:0007669"/>
    <property type="project" value="TreeGrafter"/>
</dbReference>
<accession>A0A0N4U417</accession>
<dbReference type="InterPro" id="IPR003599">
    <property type="entry name" value="Ig_sub"/>
</dbReference>
<dbReference type="GO" id="GO:0070593">
    <property type="term" value="P:dendrite self-avoidance"/>
    <property type="evidence" value="ECO:0007669"/>
    <property type="project" value="TreeGrafter"/>
</dbReference>
<evidence type="ECO:0000313" key="9">
    <source>
        <dbReference type="Proteomes" id="UP000038040"/>
    </source>
</evidence>
<dbReference type="SUPFAM" id="SSF52058">
    <property type="entry name" value="L domain-like"/>
    <property type="match status" value="1"/>
</dbReference>
<dbReference type="GO" id="GO:0007411">
    <property type="term" value="P:axon guidance"/>
    <property type="evidence" value="ECO:0007669"/>
    <property type="project" value="TreeGrafter"/>
</dbReference>
<evidence type="ECO:0000256" key="5">
    <source>
        <dbReference type="ARBA" id="ARBA00023319"/>
    </source>
</evidence>
<dbReference type="InterPro" id="IPR013783">
    <property type="entry name" value="Ig-like_fold"/>
</dbReference>
<reference evidence="8 10" key="2">
    <citation type="submission" date="2018-11" db="EMBL/GenBank/DDBJ databases">
        <authorList>
            <consortium name="Pathogen Informatics"/>
        </authorList>
    </citation>
    <scope>NUCLEOTIDE SEQUENCE [LARGE SCALE GENOMIC DNA]</scope>
</reference>
<evidence type="ECO:0000256" key="3">
    <source>
        <dbReference type="ARBA" id="ARBA00022737"/>
    </source>
</evidence>
<dbReference type="PANTHER" id="PTHR10075">
    <property type="entry name" value="BASIGIN RELATED"/>
    <property type="match status" value="1"/>
</dbReference>
<dbReference type="GO" id="GO:0005886">
    <property type="term" value="C:plasma membrane"/>
    <property type="evidence" value="ECO:0007669"/>
    <property type="project" value="TreeGrafter"/>
</dbReference>
<protein>
    <submittedName>
        <fullName evidence="11">Ig-like domain-containing protein</fullName>
    </submittedName>
</protein>
<dbReference type="InterPro" id="IPR003598">
    <property type="entry name" value="Ig_sub2"/>
</dbReference>
<dbReference type="FunFam" id="2.60.40.10:FF:000032">
    <property type="entry name" value="palladin isoform X1"/>
    <property type="match status" value="1"/>
</dbReference>
<dbReference type="SUPFAM" id="SSF48726">
    <property type="entry name" value="Immunoglobulin"/>
    <property type="match status" value="3"/>
</dbReference>
<evidence type="ECO:0000313" key="8">
    <source>
        <dbReference type="EMBL" id="VDN55885.1"/>
    </source>
</evidence>
<dbReference type="GO" id="GO:0098632">
    <property type="term" value="F:cell-cell adhesion mediator activity"/>
    <property type="evidence" value="ECO:0007669"/>
    <property type="project" value="TreeGrafter"/>
</dbReference>
<dbReference type="SMART" id="SM00409">
    <property type="entry name" value="IG"/>
    <property type="match status" value="3"/>
</dbReference>
<feature type="domain" description="Ig-like" evidence="7">
    <location>
        <begin position="268"/>
        <end position="357"/>
    </location>
</feature>
<keyword evidence="2" id="KW-0732">Signal</keyword>
<dbReference type="PANTHER" id="PTHR10075:SF14">
    <property type="entry name" value="CELL ADHESION MOLECULE DSCAM2-RELATED"/>
    <property type="match status" value="1"/>
</dbReference>
<keyword evidence="6" id="KW-0812">Transmembrane</keyword>
<dbReference type="InterPro" id="IPR032675">
    <property type="entry name" value="LRR_dom_sf"/>
</dbReference>
<keyword evidence="10" id="KW-1185">Reference proteome</keyword>
<feature type="domain" description="Ig-like" evidence="7">
    <location>
        <begin position="144"/>
        <end position="264"/>
    </location>
</feature>
<proteinExistence type="predicted"/>
<dbReference type="PROSITE" id="PS50835">
    <property type="entry name" value="IG_LIKE"/>
    <property type="match status" value="3"/>
</dbReference>
<evidence type="ECO:0000256" key="1">
    <source>
        <dbReference type="ARBA" id="ARBA00022614"/>
    </source>
</evidence>
<evidence type="ECO:0000313" key="10">
    <source>
        <dbReference type="Proteomes" id="UP000274756"/>
    </source>
</evidence>
<dbReference type="Pfam" id="PF07679">
    <property type="entry name" value="I-set"/>
    <property type="match status" value="2"/>
</dbReference>
<dbReference type="Proteomes" id="UP000038040">
    <property type="component" value="Unplaced"/>
</dbReference>
<keyword evidence="6" id="KW-0472">Membrane</keyword>
<dbReference type="Gene3D" id="2.60.40.10">
    <property type="entry name" value="Immunoglobulins"/>
    <property type="match status" value="3"/>
</dbReference>
<keyword evidence="1" id="KW-0433">Leucine-rich repeat</keyword>
<feature type="transmembrane region" description="Helical" evidence="6">
    <location>
        <begin position="474"/>
        <end position="497"/>
    </location>
</feature>
<dbReference type="Gene3D" id="3.80.10.10">
    <property type="entry name" value="Ribonuclease Inhibitor"/>
    <property type="match status" value="1"/>
</dbReference>
<dbReference type="InterPro" id="IPR036179">
    <property type="entry name" value="Ig-like_dom_sf"/>
</dbReference>
<reference evidence="11" key="1">
    <citation type="submission" date="2017-02" db="UniProtKB">
        <authorList>
            <consortium name="WormBaseParasite"/>
        </authorList>
    </citation>
    <scope>IDENTIFICATION</scope>
</reference>
<dbReference type="WBParaSite" id="DME_0000149801-mRNA-1">
    <property type="protein sequence ID" value="DME_0000149801-mRNA-1"/>
    <property type="gene ID" value="DME_0000149801"/>
</dbReference>